<dbReference type="EMBL" id="UZAH01026279">
    <property type="protein sequence ID" value="VDO78212.1"/>
    <property type="molecule type" value="Genomic_DNA"/>
</dbReference>
<dbReference type="AlphaFoldDB" id="A0A3P8C1T7"/>
<dbReference type="OrthoDB" id="10559152at2759"/>
<reference evidence="1" key="1">
    <citation type="submission" date="2018-11" db="EMBL/GenBank/DDBJ databases">
        <authorList>
            <consortium name="Pathogen Informatics"/>
        </authorList>
    </citation>
    <scope>NUCLEOTIDE SEQUENCE [LARGE SCALE GENOMIC DNA]</scope>
</reference>
<sequence>MRTDLVKCNYTFFLLHSNDRTYERVPLQEALNDGCDGIEFGDSVLLIEKTDTEDNSSLVSIGTYSRELDRGQFVSLKNEKTIYKNFLSKIASEAVNDKKFEAFCTRQYS</sequence>
<organism evidence="1">
    <name type="scientific">Heligmosomoides polygyrus</name>
    <name type="common">Parasitic roundworm</name>
    <dbReference type="NCBI Taxonomy" id="6339"/>
    <lineage>
        <taxon>Eukaryota</taxon>
        <taxon>Metazoa</taxon>
        <taxon>Ecdysozoa</taxon>
        <taxon>Nematoda</taxon>
        <taxon>Chromadorea</taxon>
        <taxon>Rhabditida</taxon>
        <taxon>Rhabditina</taxon>
        <taxon>Rhabditomorpha</taxon>
        <taxon>Strongyloidea</taxon>
        <taxon>Heligmosomidae</taxon>
        <taxon>Heligmosomoides</taxon>
    </lineage>
</organism>
<protein>
    <submittedName>
        <fullName evidence="1">Uncharacterized protein</fullName>
    </submittedName>
</protein>
<name>A0A3P8C1T7_HELPZ</name>
<evidence type="ECO:0000313" key="1">
    <source>
        <dbReference type="EMBL" id="VDO78212.1"/>
    </source>
</evidence>
<proteinExistence type="predicted"/>
<gene>
    <name evidence="1" type="ORF">HPBE_LOCUS8881</name>
</gene>
<accession>A0A3P8C1T7</accession>